<name>A0A2A9CWH3_9ACTN</name>
<feature type="transmembrane region" description="Helical" evidence="1">
    <location>
        <begin position="12"/>
        <end position="36"/>
    </location>
</feature>
<keyword evidence="1" id="KW-1133">Transmembrane helix</keyword>
<evidence type="ECO:0000313" key="2">
    <source>
        <dbReference type="EMBL" id="PFG18345.1"/>
    </source>
</evidence>
<keyword evidence="3" id="KW-1185">Reference proteome</keyword>
<organism evidence="2 3">
    <name type="scientific">Propionicimonas paludicola</name>
    <dbReference type="NCBI Taxonomy" id="185243"/>
    <lineage>
        <taxon>Bacteria</taxon>
        <taxon>Bacillati</taxon>
        <taxon>Actinomycetota</taxon>
        <taxon>Actinomycetes</taxon>
        <taxon>Propionibacteriales</taxon>
        <taxon>Nocardioidaceae</taxon>
        <taxon>Propionicimonas</taxon>
    </lineage>
</organism>
<evidence type="ECO:0000313" key="3">
    <source>
        <dbReference type="Proteomes" id="UP000226079"/>
    </source>
</evidence>
<dbReference type="Proteomes" id="UP000226079">
    <property type="component" value="Unassembled WGS sequence"/>
</dbReference>
<comment type="caution">
    <text evidence="2">The sequence shown here is derived from an EMBL/GenBank/DDBJ whole genome shotgun (WGS) entry which is preliminary data.</text>
</comment>
<sequence>MDDDAWMRIWSLVTFIWTVFFMIVFPIIVLVGLYSLTKALEELSRKHDQTATQVATLIGLVSQGLPSLAPAPAEPFEQPPVAAIVAGSVLERALADPETRKVALSMRRVYGLAVAVDVVKRRAAELGLGELEVTEDELGAALSSELPELPTSSA</sequence>
<keyword evidence="1" id="KW-0812">Transmembrane</keyword>
<proteinExistence type="predicted"/>
<evidence type="ECO:0000256" key="1">
    <source>
        <dbReference type="SAM" id="Phobius"/>
    </source>
</evidence>
<accession>A0A2A9CWH3</accession>
<protein>
    <submittedName>
        <fullName evidence="2">Uncharacterized protein</fullName>
    </submittedName>
</protein>
<reference evidence="2 3" key="1">
    <citation type="submission" date="2017-10" db="EMBL/GenBank/DDBJ databases">
        <title>Sequencing the genomes of 1000 actinobacteria strains.</title>
        <authorList>
            <person name="Klenk H.-P."/>
        </authorList>
    </citation>
    <scope>NUCLEOTIDE SEQUENCE [LARGE SCALE GENOMIC DNA]</scope>
    <source>
        <strain evidence="2 3">DSM 15597</strain>
    </source>
</reference>
<dbReference type="AlphaFoldDB" id="A0A2A9CWH3"/>
<gene>
    <name evidence="2" type="ORF">ATK74_2929</name>
</gene>
<keyword evidence="1" id="KW-0472">Membrane</keyword>
<dbReference type="EMBL" id="PDJC01000001">
    <property type="protein sequence ID" value="PFG18345.1"/>
    <property type="molecule type" value="Genomic_DNA"/>
</dbReference>